<organism evidence="1">
    <name type="scientific">Rhizophora mucronata</name>
    <name type="common">Asiatic mangrove</name>
    <dbReference type="NCBI Taxonomy" id="61149"/>
    <lineage>
        <taxon>Eukaryota</taxon>
        <taxon>Viridiplantae</taxon>
        <taxon>Streptophyta</taxon>
        <taxon>Embryophyta</taxon>
        <taxon>Tracheophyta</taxon>
        <taxon>Spermatophyta</taxon>
        <taxon>Magnoliopsida</taxon>
        <taxon>eudicotyledons</taxon>
        <taxon>Gunneridae</taxon>
        <taxon>Pentapetalae</taxon>
        <taxon>rosids</taxon>
        <taxon>fabids</taxon>
        <taxon>Malpighiales</taxon>
        <taxon>Rhizophoraceae</taxon>
        <taxon>Rhizophora</taxon>
    </lineage>
</organism>
<reference evidence="1" key="1">
    <citation type="submission" date="2018-02" db="EMBL/GenBank/DDBJ databases">
        <title>Rhizophora mucronata_Transcriptome.</title>
        <authorList>
            <person name="Meera S.P."/>
            <person name="Sreeshan A."/>
            <person name="Augustine A."/>
        </authorList>
    </citation>
    <scope>NUCLEOTIDE SEQUENCE</scope>
    <source>
        <tissue evidence="1">Leaf</tissue>
    </source>
</reference>
<protein>
    <submittedName>
        <fullName evidence="1">Uncharacterized protein</fullName>
    </submittedName>
</protein>
<dbReference type="AlphaFoldDB" id="A0A2P2QZ19"/>
<name>A0A2P2QZ19_RHIMU</name>
<dbReference type="EMBL" id="GGEC01091764">
    <property type="protein sequence ID" value="MBX72248.1"/>
    <property type="molecule type" value="Transcribed_RNA"/>
</dbReference>
<evidence type="ECO:0000313" key="1">
    <source>
        <dbReference type="EMBL" id="MBX72248.1"/>
    </source>
</evidence>
<proteinExistence type="predicted"/>
<accession>A0A2P2QZ19</accession>
<sequence length="44" mass="5200">MLHHFAISTLLFFHMTFPLKYHGDLSANLLLKLIWICLVINFKV</sequence>